<organism evidence="1 2">
    <name type="scientific">Aeromonas phage AS-zj</name>
    <dbReference type="NCBI Taxonomy" id="2024208"/>
    <lineage>
        <taxon>Viruses</taxon>
        <taxon>Duplodnaviria</taxon>
        <taxon>Heunggongvirae</taxon>
        <taxon>Uroviricota</taxon>
        <taxon>Caudoviricetes</taxon>
        <taxon>Pantevenvirales</taxon>
        <taxon>Straboviridae</taxon>
        <taxon>Emmerichvirinae</taxon>
        <taxon>Ceceduovirus</taxon>
        <taxon>Ceceduovirus aszj</taxon>
    </lineage>
</organism>
<proteinExistence type="predicted"/>
<accession>A0A223LE24</accession>
<sequence length="82" mass="9637">MVSIESFVNIKKSEGYKEVIPFVSGYTSLQLKVKDWVYSFHVNHDTKDVEYRVVTPYETKGFIIYNLDHVLVRDGKFFRVGE</sequence>
<dbReference type="Proteomes" id="UP000226092">
    <property type="component" value="Segment"/>
</dbReference>
<evidence type="ECO:0000313" key="2">
    <source>
        <dbReference type="Proteomes" id="UP000226092"/>
    </source>
</evidence>
<evidence type="ECO:0000313" key="1">
    <source>
        <dbReference type="EMBL" id="ASU00248.1"/>
    </source>
</evidence>
<dbReference type="GeneID" id="55604671"/>
<name>A0A223LE24_9CAUD</name>
<dbReference type="EMBL" id="MF448340">
    <property type="protein sequence ID" value="ASU00248.1"/>
    <property type="molecule type" value="Genomic_DNA"/>
</dbReference>
<reference evidence="1 2" key="1">
    <citation type="submission" date="2017-07" db="EMBL/GenBank/DDBJ databases">
        <title>In vitro design and evaluation of phage cocktails against multidrug-resistant Aeromonas salmonicida.</title>
        <authorList>
            <person name="Chen L."/>
            <person name="Yuan S."/>
            <person name="Ma Y."/>
        </authorList>
    </citation>
    <scope>NUCLEOTIDE SEQUENCE [LARGE SCALE GENOMIC DNA]</scope>
</reference>
<dbReference type="KEGG" id="vg:55604671"/>
<keyword evidence="2" id="KW-1185">Reference proteome</keyword>
<protein>
    <submittedName>
        <fullName evidence="1">Uncharacterized protein</fullName>
    </submittedName>
</protein>
<dbReference type="RefSeq" id="YP_009834604.1">
    <property type="nucleotide sequence ID" value="NC_048673.1"/>
</dbReference>